<comment type="caution">
    <text evidence="1">The sequence shown here is derived from an EMBL/GenBank/DDBJ whole genome shotgun (WGS) entry which is preliminary data.</text>
</comment>
<evidence type="ECO:0000313" key="2">
    <source>
        <dbReference type="Proteomes" id="UP001141259"/>
    </source>
</evidence>
<dbReference type="InterPro" id="IPR036457">
    <property type="entry name" value="PPM-type-like_dom_sf"/>
</dbReference>
<gene>
    <name evidence="1" type="ORF">NZH93_27125</name>
</gene>
<keyword evidence="2" id="KW-1185">Reference proteome</keyword>
<organism evidence="1 2">
    <name type="scientific">Umezawaea endophytica</name>
    <dbReference type="NCBI Taxonomy" id="1654476"/>
    <lineage>
        <taxon>Bacteria</taxon>
        <taxon>Bacillati</taxon>
        <taxon>Actinomycetota</taxon>
        <taxon>Actinomycetes</taxon>
        <taxon>Pseudonocardiales</taxon>
        <taxon>Pseudonocardiaceae</taxon>
        <taxon>Umezawaea</taxon>
    </lineage>
</organism>
<dbReference type="SUPFAM" id="SSF81606">
    <property type="entry name" value="PP2C-like"/>
    <property type="match status" value="1"/>
</dbReference>
<dbReference type="EMBL" id="JANYMP010000014">
    <property type="protein sequence ID" value="MCS7480542.1"/>
    <property type="molecule type" value="Genomic_DNA"/>
</dbReference>
<evidence type="ECO:0008006" key="3">
    <source>
        <dbReference type="Google" id="ProtNLM"/>
    </source>
</evidence>
<name>A0A9X3AGT8_9PSEU</name>
<accession>A0A9X3AGT8</accession>
<evidence type="ECO:0000313" key="1">
    <source>
        <dbReference type="EMBL" id="MCS7480542.1"/>
    </source>
</evidence>
<protein>
    <recommendedName>
        <fullName evidence="3">Protein phosphatase 2C-like protein</fullName>
    </recommendedName>
</protein>
<proteinExistence type="predicted"/>
<dbReference type="AlphaFoldDB" id="A0A9X3AGT8"/>
<dbReference type="Proteomes" id="UP001141259">
    <property type="component" value="Unassembled WGS sequence"/>
</dbReference>
<reference evidence="1" key="1">
    <citation type="submission" date="2022-08" db="EMBL/GenBank/DDBJ databases">
        <authorList>
            <person name="Tistechok S."/>
            <person name="Samborskyy M."/>
            <person name="Roman I."/>
        </authorList>
    </citation>
    <scope>NUCLEOTIDE SEQUENCE</scope>
    <source>
        <strain evidence="1">DSM 103496</strain>
    </source>
</reference>
<sequence>MHVSAATSPGTPSRPNEDWLSAGSDLVVVLDGATVRTGTGCRHGVVWYVRNLGARLVAGAVDVASPLPEVLAEAIRGVAALHPECDLDHPGTPSAAVGVVRVEGDRLAYAVLGDVSLVLEIGGVTTVVSDDRVGRTAPEERLLADAHLIGADGKDEALVRMKHAELAARNRPGGYWIAAADADAARHAVVGWAPFSRSALLSDGAARAVDPFGVLGWEDVLDTAPDDLIRLVREVEAADPLGEAFRRNKASDDATVVRVSGVAGPAEPTTPGG</sequence>
<dbReference type="RefSeq" id="WP_259626039.1">
    <property type="nucleotide sequence ID" value="NZ_JANYMP010000014.1"/>
</dbReference>
<dbReference type="Gene3D" id="3.60.40.10">
    <property type="entry name" value="PPM-type phosphatase domain"/>
    <property type="match status" value="1"/>
</dbReference>